<proteinExistence type="inferred from homology"/>
<dbReference type="InterPro" id="IPR018357">
    <property type="entry name" value="Hexapep_transf_CS"/>
</dbReference>
<dbReference type="RefSeq" id="WP_093451515.1">
    <property type="nucleotide sequence ID" value="NZ_FNZG01000003.1"/>
</dbReference>
<sequence length="268" mass="28868">MAKIEVTEALHKAFESLAIFQKRTGMRGKMRPGYPRRWKIGQVIAIGPDCVVEPFSTLADGDQIPSVGSFSEVASAFPGTTRIGRFCSIGLGVRFTGFRHPVEAASSSSAFFNPQREFFAAYAASREVETGQRPQITAPVDAPQPQRGPLVIGHDVWIGDGAVLRGGITIGDGAVIAGGAVVTKDVPAYAVIGGNPGRVIRQRFPDEICAALHDSRWWEIELEDLLRLPMGDPAALVTAIAQASDLRRYDPDRTSLLRRLAKMGVVGT</sequence>
<dbReference type="InterPro" id="IPR050179">
    <property type="entry name" value="Trans_hexapeptide_repeat"/>
</dbReference>
<keyword evidence="6" id="KW-1185">Reference proteome</keyword>
<keyword evidence="2 5" id="KW-0808">Transferase</keyword>
<dbReference type="InterPro" id="IPR001451">
    <property type="entry name" value="Hexapep"/>
</dbReference>
<evidence type="ECO:0000313" key="6">
    <source>
        <dbReference type="Proteomes" id="UP000231644"/>
    </source>
</evidence>
<reference evidence="5 6" key="1">
    <citation type="submission" date="2016-10" db="EMBL/GenBank/DDBJ databases">
        <authorList>
            <person name="de Groot N.N."/>
        </authorList>
    </citation>
    <scope>NUCLEOTIDE SEQUENCE [LARGE SCALE GENOMIC DNA]</scope>
    <source>
        <strain evidence="5 6">DSM 29619</strain>
    </source>
</reference>
<comment type="similarity">
    <text evidence="1">Belongs to the transferase hexapeptide repeat family.</text>
</comment>
<dbReference type="AlphaFoldDB" id="A0A1I1L1Z4"/>
<dbReference type="SUPFAM" id="SSF51161">
    <property type="entry name" value="Trimeric LpxA-like enzymes"/>
    <property type="match status" value="1"/>
</dbReference>
<organism evidence="5 6">
    <name type="scientific">Pseudooceanicola nitratireducens</name>
    <dbReference type="NCBI Taxonomy" id="517719"/>
    <lineage>
        <taxon>Bacteria</taxon>
        <taxon>Pseudomonadati</taxon>
        <taxon>Pseudomonadota</taxon>
        <taxon>Alphaproteobacteria</taxon>
        <taxon>Rhodobacterales</taxon>
        <taxon>Paracoccaceae</taxon>
        <taxon>Pseudooceanicola</taxon>
    </lineage>
</organism>
<dbReference type="EMBL" id="FOLX01000001">
    <property type="protein sequence ID" value="SFC67059.1"/>
    <property type="molecule type" value="Genomic_DNA"/>
</dbReference>
<keyword evidence="3" id="KW-0677">Repeat</keyword>
<accession>A0A1I1L1Z4</accession>
<keyword evidence="4" id="KW-0012">Acyltransferase</keyword>
<evidence type="ECO:0000313" key="5">
    <source>
        <dbReference type="EMBL" id="SFC67059.1"/>
    </source>
</evidence>
<protein>
    <submittedName>
        <fullName evidence="5">Acetyltransferase (Isoleucine patch superfamily)</fullName>
    </submittedName>
</protein>
<dbReference type="PANTHER" id="PTHR43300">
    <property type="entry name" value="ACETYLTRANSFERASE"/>
    <property type="match status" value="1"/>
</dbReference>
<dbReference type="Gene3D" id="2.160.10.10">
    <property type="entry name" value="Hexapeptide repeat proteins"/>
    <property type="match status" value="1"/>
</dbReference>
<dbReference type="InterPro" id="IPR011004">
    <property type="entry name" value="Trimer_LpxA-like_sf"/>
</dbReference>
<dbReference type="Proteomes" id="UP000231644">
    <property type="component" value="Unassembled WGS sequence"/>
</dbReference>
<gene>
    <name evidence="5" type="ORF">SAMN05421762_1735</name>
</gene>
<dbReference type="CDD" id="cd03349">
    <property type="entry name" value="LbH_XAT"/>
    <property type="match status" value="1"/>
</dbReference>
<dbReference type="PANTHER" id="PTHR43300:SF11">
    <property type="entry name" value="ACETYLTRANSFERASE RV3034C-RELATED"/>
    <property type="match status" value="1"/>
</dbReference>
<dbReference type="PROSITE" id="PS00101">
    <property type="entry name" value="HEXAPEP_TRANSFERASES"/>
    <property type="match status" value="1"/>
</dbReference>
<evidence type="ECO:0000256" key="3">
    <source>
        <dbReference type="ARBA" id="ARBA00022737"/>
    </source>
</evidence>
<dbReference type="STRING" id="517719.SAMN05421762_1735"/>
<dbReference type="GO" id="GO:0016746">
    <property type="term" value="F:acyltransferase activity"/>
    <property type="evidence" value="ECO:0007669"/>
    <property type="project" value="UniProtKB-KW"/>
</dbReference>
<name>A0A1I1L1Z4_9RHOB</name>
<dbReference type="Pfam" id="PF00132">
    <property type="entry name" value="Hexapep"/>
    <property type="match status" value="1"/>
</dbReference>
<evidence type="ECO:0000256" key="4">
    <source>
        <dbReference type="ARBA" id="ARBA00023315"/>
    </source>
</evidence>
<evidence type="ECO:0000256" key="2">
    <source>
        <dbReference type="ARBA" id="ARBA00022679"/>
    </source>
</evidence>
<evidence type="ECO:0000256" key="1">
    <source>
        <dbReference type="ARBA" id="ARBA00007274"/>
    </source>
</evidence>